<feature type="region of interest" description="Disordered" evidence="1">
    <location>
        <begin position="39"/>
        <end position="78"/>
    </location>
</feature>
<sequence>MATLFGTLAAVVLALSLWIGFRNKTEYSAQIEARQTAERKLKTSSEEYERRKSDLNDTIDSKEKVLAENAEQAKTRDELASKVDALQSQLDSLEDQKKSKASEVASQEEIMKDLPDAEVLVPQIKATTNKITQLKSDIVDEKDKIATLESQKETTNSQIAAMQSVNSNIADGKSQPNLSTTISSVYRNWGFVTLNGGDSQGVVPGSTLDVVRNGEVIAKLRVTTVEPNRAAADIIVDDSQPSISLRSGDRVVAEATQANN</sequence>
<evidence type="ECO:0000313" key="2">
    <source>
        <dbReference type="EMBL" id="GAA5495625.1"/>
    </source>
</evidence>
<keyword evidence="3" id="KW-1185">Reference proteome</keyword>
<organism evidence="2 3">
    <name type="scientific">Rubritalea halochordaticola</name>
    <dbReference type="NCBI Taxonomy" id="714537"/>
    <lineage>
        <taxon>Bacteria</taxon>
        <taxon>Pseudomonadati</taxon>
        <taxon>Verrucomicrobiota</taxon>
        <taxon>Verrucomicrobiia</taxon>
        <taxon>Verrucomicrobiales</taxon>
        <taxon>Rubritaleaceae</taxon>
        <taxon>Rubritalea</taxon>
    </lineage>
</organism>
<evidence type="ECO:0000313" key="3">
    <source>
        <dbReference type="Proteomes" id="UP001424741"/>
    </source>
</evidence>
<gene>
    <name evidence="2" type="ORF">Rhal01_01804</name>
</gene>
<dbReference type="RefSeq" id="WP_346188391.1">
    <property type="nucleotide sequence ID" value="NZ_BAABRL010000005.1"/>
</dbReference>
<protein>
    <submittedName>
        <fullName evidence="2">Uncharacterized protein</fullName>
    </submittedName>
</protein>
<reference evidence="2 3" key="1">
    <citation type="submission" date="2024-02" db="EMBL/GenBank/DDBJ databases">
        <title>Rubritalea halochordaticola NBRC 107102.</title>
        <authorList>
            <person name="Ichikawa N."/>
            <person name="Katano-Makiyama Y."/>
            <person name="Hidaka K."/>
        </authorList>
    </citation>
    <scope>NUCLEOTIDE SEQUENCE [LARGE SCALE GENOMIC DNA]</scope>
    <source>
        <strain evidence="2 3">NBRC 107102</strain>
    </source>
</reference>
<evidence type="ECO:0000256" key="1">
    <source>
        <dbReference type="SAM" id="MobiDB-lite"/>
    </source>
</evidence>
<name>A0ABP9V0Y4_9BACT</name>
<dbReference type="EMBL" id="BAABRL010000005">
    <property type="protein sequence ID" value="GAA5495625.1"/>
    <property type="molecule type" value="Genomic_DNA"/>
</dbReference>
<dbReference type="Proteomes" id="UP001424741">
    <property type="component" value="Unassembled WGS sequence"/>
</dbReference>
<comment type="caution">
    <text evidence="2">The sequence shown here is derived from an EMBL/GenBank/DDBJ whole genome shotgun (WGS) entry which is preliminary data.</text>
</comment>
<accession>A0ABP9V0Y4</accession>
<proteinExistence type="predicted"/>